<feature type="domain" description="TSEN34 N-terminal" evidence="9">
    <location>
        <begin position="10"/>
        <end position="71"/>
    </location>
</feature>
<dbReference type="GO" id="GO:0000379">
    <property type="term" value="P:tRNA-type intron splice site recognition and cleavage"/>
    <property type="evidence" value="ECO:0007669"/>
    <property type="project" value="UniProtKB-UniRule"/>
</dbReference>
<organism evidence="10 11">
    <name type="scientific">Arthrobotrys conoides</name>
    <dbReference type="NCBI Taxonomy" id="74498"/>
    <lineage>
        <taxon>Eukaryota</taxon>
        <taxon>Fungi</taxon>
        <taxon>Dikarya</taxon>
        <taxon>Ascomycota</taxon>
        <taxon>Pezizomycotina</taxon>
        <taxon>Orbiliomycetes</taxon>
        <taxon>Orbiliales</taxon>
        <taxon>Orbiliaceae</taxon>
        <taxon>Arthrobotrys</taxon>
    </lineage>
</organism>
<feature type="active site" evidence="6">
    <location>
        <position position="312"/>
    </location>
</feature>
<feature type="active site" evidence="6">
    <location>
        <position position="273"/>
    </location>
</feature>
<evidence type="ECO:0000313" key="10">
    <source>
        <dbReference type="EMBL" id="KAK6515631.1"/>
    </source>
</evidence>
<comment type="function">
    <text evidence="4">Constitutes one of the two catalytic subunit of the tRNA-splicing endonuclease complex, a complex responsible for identification and cleavage of the splice sites in pre-tRNA. It cleaves pre-tRNA at the 5'- and 3'-splice sites to release the intron. The products are an intron and two tRNA half-molecules bearing 2',3'-cyclic phosphate and 5'-OH termini. There are no conserved sequences at the splice sites, but the intron is invariably located at the same site in the gene, placing the splice sites an invariant distance from the constant structural features of the tRNA body. It probably carries the active site for 3'-splice site cleavage.</text>
</comment>
<proteinExistence type="inferred from homology"/>
<keyword evidence="3 5" id="KW-0456">Lyase</keyword>
<feature type="region of interest" description="Disordered" evidence="7">
    <location>
        <begin position="148"/>
        <end position="213"/>
    </location>
</feature>
<evidence type="ECO:0000259" key="8">
    <source>
        <dbReference type="Pfam" id="PF01974"/>
    </source>
</evidence>
<keyword evidence="10" id="KW-0540">Nuclease</keyword>
<keyword evidence="10" id="KW-0378">Hydrolase</keyword>
<reference evidence="10 11" key="1">
    <citation type="submission" date="2019-10" db="EMBL/GenBank/DDBJ databases">
        <authorList>
            <person name="Palmer J.M."/>
        </authorList>
    </citation>
    <scope>NUCLEOTIDE SEQUENCE [LARGE SCALE GENOMIC DNA]</scope>
    <source>
        <strain evidence="10 11">TWF506</strain>
    </source>
</reference>
<dbReference type="Pfam" id="PF26577">
    <property type="entry name" value="TSEN34_N"/>
    <property type="match status" value="1"/>
</dbReference>
<dbReference type="InterPro" id="IPR011856">
    <property type="entry name" value="tRNA_endonuc-like_dom_sf"/>
</dbReference>
<dbReference type="Pfam" id="PF01974">
    <property type="entry name" value="tRNA_int_endo"/>
    <property type="match status" value="1"/>
</dbReference>
<dbReference type="InterPro" id="IPR006676">
    <property type="entry name" value="tRNA_splic"/>
</dbReference>
<dbReference type="InterPro" id="IPR016690">
    <property type="entry name" value="TSEN34"/>
</dbReference>
<dbReference type="GO" id="GO:0000214">
    <property type="term" value="C:tRNA-intron endonuclease complex"/>
    <property type="evidence" value="ECO:0007669"/>
    <property type="project" value="UniProtKB-UniRule"/>
</dbReference>
<dbReference type="PANTHER" id="PTHR13070">
    <property type="entry name" value="TRNA-SPLICING ENDONUCLEASE SUBUNIT SEN34-RELATED"/>
    <property type="match status" value="1"/>
</dbReference>
<evidence type="ECO:0000256" key="2">
    <source>
        <dbReference type="ARBA" id="ARBA00022694"/>
    </source>
</evidence>
<dbReference type="FunFam" id="3.40.1350.10:FF:000008">
    <property type="entry name" value="tRNA-splicing endonuclease subunit Sen34"/>
    <property type="match status" value="1"/>
</dbReference>
<dbReference type="PIRSF" id="PIRSF017250">
    <property type="entry name" value="tRNA_splic_SEN34"/>
    <property type="match status" value="1"/>
</dbReference>
<sequence>MADEASKPCIYINHVGGRYLIYDVNDIAYLRKTWHMCGTLFGTLPQAQQQNIFLGLPLELMQEEVRLLVDQRESMRQKKTSIILDWIAGSNRSLKGVAMIVNDSVSHRDAIKALSETDRADILSLKTQEQDRLMLANREESMKRKEAAIENAKASGKWKTKPAKASESPIGDTDENSLLASTSDTIFDGARGEGGQEELASTSQRTSPDESSQRQYVIPMASSAIGLHSLRLPREADIIPSPPDARYQVYKYLQSLGYFMSPGLRFGCQFVAYPGDPLRFHSHFLVKSLQWDEELSILDLVGGGRLGTGVKKAWMMAGLKQRDTEADEPEGHRVRTFCIEWAGFG</sequence>
<dbReference type="AlphaFoldDB" id="A0AAN8N833"/>
<keyword evidence="10" id="KW-0255">Endonuclease</keyword>
<evidence type="ECO:0000256" key="6">
    <source>
        <dbReference type="PIRSR" id="PIRSR017250-50"/>
    </source>
</evidence>
<name>A0AAN8N833_9PEZI</name>
<accession>A0AAN8N833</accession>
<evidence type="ECO:0000313" key="11">
    <source>
        <dbReference type="Proteomes" id="UP001307849"/>
    </source>
</evidence>
<dbReference type="SUPFAM" id="SSF53032">
    <property type="entry name" value="tRNA-intron endonuclease catalytic domain-like"/>
    <property type="match status" value="1"/>
</dbReference>
<dbReference type="GO" id="GO:0000213">
    <property type="term" value="F:tRNA-intron lyase activity"/>
    <property type="evidence" value="ECO:0007669"/>
    <property type="project" value="UniProtKB-UniRule"/>
</dbReference>
<dbReference type="PANTHER" id="PTHR13070:SF0">
    <property type="entry name" value="TRNA-SPLICING ENDONUCLEASE SUBUNIT SEN34"/>
    <property type="match status" value="1"/>
</dbReference>
<evidence type="ECO:0000256" key="7">
    <source>
        <dbReference type="SAM" id="MobiDB-lite"/>
    </source>
</evidence>
<evidence type="ECO:0000256" key="5">
    <source>
        <dbReference type="PIRNR" id="PIRNR017250"/>
    </source>
</evidence>
<feature type="domain" description="tRNA intron endonuclease catalytic" evidence="8">
    <location>
        <begin position="245"/>
        <end position="322"/>
    </location>
</feature>
<dbReference type="EMBL" id="JAVHJM010000004">
    <property type="protein sequence ID" value="KAK6515631.1"/>
    <property type="molecule type" value="Genomic_DNA"/>
</dbReference>
<gene>
    <name evidence="10" type="primary">TSEN34_1</name>
    <name evidence="10" type="ORF">TWF506_007955</name>
</gene>
<feature type="active site" evidence="6">
    <location>
        <position position="281"/>
    </location>
</feature>
<dbReference type="InterPro" id="IPR036167">
    <property type="entry name" value="tRNA_intron_Endo_cat-like_sf"/>
</dbReference>
<comment type="similarity">
    <text evidence="1 5">Belongs to the tRNA-intron endonuclease family.</text>
</comment>
<dbReference type="InterPro" id="IPR006677">
    <property type="entry name" value="tRNA_intron_Endonuc_cat-like"/>
</dbReference>
<evidence type="ECO:0000256" key="1">
    <source>
        <dbReference type="ARBA" id="ARBA00008078"/>
    </source>
</evidence>
<dbReference type="EC" id="4.6.1.16" evidence="5"/>
<comment type="caution">
    <text evidence="10">The sequence shown here is derived from an EMBL/GenBank/DDBJ whole genome shotgun (WGS) entry which is preliminary data.</text>
</comment>
<dbReference type="NCBIfam" id="TIGR00324">
    <property type="entry name" value="endA"/>
    <property type="match status" value="1"/>
</dbReference>
<evidence type="ECO:0000256" key="3">
    <source>
        <dbReference type="ARBA" id="ARBA00023239"/>
    </source>
</evidence>
<keyword evidence="11" id="KW-1185">Reference proteome</keyword>
<evidence type="ECO:0000259" key="9">
    <source>
        <dbReference type="Pfam" id="PF26577"/>
    </source>
</evidence>
<dbReference type="GO" id="GO:0003676">
    <property type="term" value="F:nucleic acid binding"/>
    <property type="evidence" value="ECO:0007669"/>
    <property type="project" value="InterPro"/>
</dbReference>
<dbReference type="Proteomes" id="UP001307849">
    <property type="component" value="Unassembled WGS sequence"/>
</dbReference>
<evidence type="ECO:0000256" key="4">
    <source>
        <dbReference type="ARBA" id="ARBA00059865"/>
    </source>
</evidence>
<keyword evidence="2 5" id="KW-0819">tRNA processing</keyword>
<dbReference type="InterPro" id="IPR059049">
    <property type="entry name" value="TSEN34_N"/>
</dbReference>
<feature type="compositionally biased region" description="Polar residues" evidence="7">
    <location>
        <begin position="176"/>
        <end position="185"/>
    </location>
</feature>
<protein>
    <recommendedName>
        <fullName evidence="5">tRNA-splicing endonuclease subunit Sen34</fullName>
        <ecNumber evidence="5">4.6.1.16</ecNumber>
    </recommendedName>
</protein>
<dbReference type="CDD" id="cd22363">
    <property type="entry name" value="tRNA-intron_lyase_C"/>
    <property type="match status" value="1"/>
</dbReference>
<dbReference type="Gene3D" id="3.40.1350.10">
    <property type="match status" value="1"/>
</dbReference>